<evidence type="ECO:0000259" key="5">
    <source>
        <dbReference type="PROSITE" id="PS50240"/>
    </source>
</evidence>
<keyword evidence="7" id="KW-1185">Reference proteome</keyword>
<dbReference type="Gene3D" id="3.40.800.10">
    <property type="entry name" value="Ureohydrolase domain"/>
    <property type="match status" value="2"/>
</dbReference>
<dbReference type="PROSITE" id="PS51409">
    <property type="entry name" value="ARGINASE_2"/>
    <property type="match status" value="1"/>
</dbReference>
<sequence>MLFVTTISIHKLSASPDDWTTVESLIEENPYVVALLNSTLDYICTGTIISNRTVLTSGTCVKFNPEHVAVGVAVLGKKTSKSSIFKVAYTRLHVDYDFEMMAAEPNVFRMHSNIGLVFVVRPVLNLFIQPVEFGKYYATELQNTELITVGYGDIRSSRAVVLQYEIYNEAPCPSPRWYYCICGVESNNTAETYENYFGNGAPVFLGYEVVGVTAFAAGTLYLSEAGEKYNVFTVIAPYLPWIEKADVSSTPKIRAQDPAVFVRNMSQSKKWEPLRKVGIIGVPFEKGQKKYGVSVAPAAMRYAGLIEQLQEIGKYGIKKSINLILEKLDPYKNKPIHVSFDIDALDALEAPSTGTPGV</sequence>
<dbReference type="GO" id="GO:0006508">
    <property type="term" value="P:proteolysis"/>
    <property type="evidence" value="ECO:0007669"/>
    <property type="project" value="InterPro"/>
</dbReference>
<comment type="similarity">
    <text evidence="4">Belongs to the arginase family.</text>
</comment>
<evidence type="ECO:0000256" key="2">
    <source>
        <dbReference type="ARBA" id="ARBA00022801"/>
    </source>
</evidence>
<gene>
    <name evidence="6" type="ORF">OBRU01_22242</name>
</gene>
<dbReference type="Proteomes" id="UP000037510">
    <property type="component" value="Unassembled WGS sequence"/>
</dbReference>
<dbReference type="Pfam" id="PF00089">
    <property type="entry name" value="Trypsin"/>
    <property type="match status" value="1"/>
</dbReference>
<dbReference type="Gene3D" id="2.40.10.10">
    <property type="entry name" value="Trypsin-like serine proteases"/>
    <property type="match status" value="1"/>
</dbReference>
<evidence type="ECO:0000256" key="3">
    <source>
        <dbReference type="ARBA" id="ARBA00023211"/>
    </source>
</evidence>
<dbReference type="InterPro" id="IPR023696">
    <property type="entry name" value="Ureohydrolase_dom_sf"/>
</dbReference>
<keyword evidence="1" id="KW-0479">Metal-binding</keyword>
<keyword evidence="3" id="KW-0464">Manganese</keyword>
<dbReference type="SUPFAM" id="SSF50494">
    <property type="entry name" value="Trypsin-like serine proteases"/>
    <property type="match status" value="1"/>
</dbReference>
<dbReference type="InterPro" id="IPR006035">
    <property type="entry name" value="Ureohydrolase"/>
</dbReference>
<comment type="caution">
    <text evidence="6">The sequence shown here is derived from an EMBL/GenBank/DDBJ whole genome shotgun (WGS) entry which is preliminary data.</text>
</comment>
<name>A0A0L7KS06_OPEBR</name>
<dbReference type="GO" id="GO:0005634">
    <property type="term" value="C:nucleus"/>
    <property type="evidence" value="ECO:0007669"/>
    <property type="project" value="TreeGrafter"/>
</dbReference>
<dbReference type="PROSITE" id="PS50240">
    <property type="entry name" value="TRYPSIN_DOM"/>
    <property type="match status" value="1"/>
</dbReference>
<dbReference type="SMART" id="SM00020">
    <property type="entry name" value="Tryp_SPc"/>
    <property type="match status" value="1"/>
</dbReference>
<dbReference type="GO" id="GO:0005829">
    <property type="term" value="C:cytosol"/>
    <property type="evidence" value="ECO:0007669"/>
    <property type="project" value="TreeGrafter"/>
</dbReference>
<dbReference type="InterPro" id="IPR001254">
    <property type="entry name" value="Trypsin_dom"/>
</dbReference>
<evidence type="ECO:0000256" key="4">
    <source>
        <dbReference type="PROSITE-ProRule" id="PRU00742"/>
    </source>
</evidence>
<dbReference type="GO" id="GO:0030145">
    <property type="term" value="F:manganese ion binding"/>
    <property type="evidence" value="ECO:0007669"/>
    <property type="project" value="TreeGrafter"/>
</dbReference>
<proteinExistence type="inferred from homology"/>
<dbReference type="PANTHER" id="PTHR43782:SF3">
    <property type="entry name" value="ARGINASE"/>
    <property type="match status" value="1"/>
</dbReference>
<dbReference type="SUPFAM" id="SSF52768">
    <property type="entry name" value="Arginase/deacetylase"/>
    <property type="match status" value="2"/>
</dbReference>
<protein>
    <submittedName>
        <fullName evidence="6">Arginase</fullName>
    </submittedName>
</protein>
<accession>A0A0L7KS06</accession>
<feature type="domain" description="Peptidase S1" evidence="5">
    <location>
        <begin position="12"/>
        <end position="247"/>
    </location>
</feature>
<dbReference type="STRING" id="104452.A0A0L7KS06"/>
<evidence type="ECO:0000313" key="7">
    <source>
        <dbReference type="Proteomes" id="UP000037510"/>
    </source>
</evidence>
<dbReference type="GO" id="GO:0004053">
    <property type="term" value="F:arginase activity"/>
    <property type="evidence" value="ECO:0007669"/>
    <property type="project" value="TreeGrafter"/>
</dbReference>
<dbReference type="AlphaFoldDB" id="A0A0L7KS06"/>
<dbReference type="GO" id="GO:0004252">
    <property type="term" value="F:serine-type endopeptidase activity"/>
    <property type="evidence" value="ECO:0007669"/>
    <property type="project" value="InterPro"/>
</dbReference>
<dbReference type="InterPro" id="IPR043504">
    <property type="entry name" value="Peptidase_S1_PA_chymotrypsin"/>
</dbReference>
<dbReference type="EMBL" id="JTDY01006676">
    <property type="protein sequence ID" value="KOB65794.1"/>
    <property type="molecule type" value="Genomic_DNA"/>
</dbReference>
<reference evidence="6 7" key="1">
    <citation type="journal article" date="2015" name="Genome Biol. Evol.">
        <title>The genome of winter moth (Operophtera brumata) provides a genomic perspective on sexual dimorphism and phenology.</title>
        <authorList>
            <person name="Derks M.F."/>
            <person name="Smit S."/>
            <person name="Salis L."/>
            <person name="Schijlen E."/>
            <person name="Bossers A."/>
            <person name="Mateman C."/>
            <person name="Pijl A.S."/>
            <person name="de Ridder D."/>
            <person name="Groenen M.A."/>
            <person name="Visser M.E."/>
            <person name="Megens H.J."/>
        </authorList>
    </citation>
    <scope>NUCLEOTIDE SEQUENCE [LARGE SCALE GENOMIC DNA]</scope>
    <source>
        <strain evidence="6">WM2013NL</strain>
        <tissue evidence="6">Head and thorax</tissue>
    </source>
</reference>
<evidence type="ECO:0000313" key="6">
    <source>
        <dbReference type="EMBL" id="KOB65794.1"/>
    </source>
</evidence>
<dbReference type="InterPro" id="IPR009003">
    <property type="entry name" value="Peptidase_S1_PA"/>
</dbReference>
<evidence type="ECO:0000256" key="1">
    <source>
        <dbReference type="ARBA" id="ARBA00022723"/>
    </source>
</evidence>
<dbReference type="Pfam" id="PF00491">
    <property type="entry name" value="Arginase"/>
    <property type="match status" value="1"/>
</dbReference>
<keyword evidence="2" id="KW-0378">Hydrolase</keyword>
<organism evidence="6 7">
    <name type="scientific">Operophtera brumata</name>
    <name type="common">Winter moth</name>
    <name type="synonym">Phalaena brumata</name>
    <dbReference type="NCBI Taxonomy" id="104452"/>
    <lineage>
        <taxon>Eukaryota</taxon>
        <taxon>Metazoa</taxon>
        <taxon>Ecdysozoa</taxon>
        <taxon>Arthropoda</taxon>
        <taxon>Hexapoda</taxon>
        <taxon>Insecta</taxon>
        <taxon>Pterygota</taxon>
        <taxon>Neoptera</taxon>
        <taxon>Endopterygota</taxon>
        <taxon>Lepidoptera</taxon>
        <taxon>Glossata</taxon>
        <taxon>Ditrysia</taxon>
        <taxon>Geometroidea</taxon>
        <taxon>Geometridae</taxon>
        <taxon>Larentiinae</taxon>
        <taxon>Operophtera</taxon>
    </lineage>
</organism>
<dbReference type="PANTHER" id="PTHR43782">
    <property type="entry name" value="ARGINASE"/>
    <property type="match status" value="1"/>
</dbReference>